<accession>A0A540W4U8</accession>
<gene>
    <name evidence="1" type="ORF">E6W39_19760</name>
</gene>
<comment type="caution">
    <text evidence="1">The sequence shown here is derived from an EMBL/GenBank/DDBJ whole genome shotgun (WGS) entry which is preliminary data.</text>
</comment>
<dbReference type="RefSeq" id="WP_141634651.1">
    <property type="nucleotide sequence ID" value="NZ_VIGB01000003.1"/>
</dbReference>
<protein>
    <submittedName>
        <fullName evidence="1">Uncharacterized protein</fullName>
    </submittedName>
</protein>
<evidence type="ECO:0000313" key="2">
    <source>
        <dbReference type="Proteomes" id="UP000319103"/>
    </source>
</evidence>
<dbReference type="AlphaFoldDB" id="A0A540W4U8"/>
<keyword evidence="2" id="KW-1185">Reference proteome</keyword>
<dbReference type="InterPro" id="IPR035930">
    <property type="entry name" value="FomD-like_sf"/>
</dbReference>
<reference evidence="1 2" key="1">
    <citation type="submission" date="2019-06" db="EMBL/GenBank/DDBJ databases">
        <title>Description of Kitasatospora acidophila sp. nov. isolated from pine grove soil, and reclassification of Streptomyces novaecaesareae to Kitasatospora novaeceasareae comb. nov.</title>
        <authorList>
            <person name="Kim M.J."/>
        </authorList>
    </citation>
    <scope>NUCLEOTIDE SEQUENCE [LARGE SCALE GENOMIC DNA]</scope>
    <source>
        <strain evidence="1 2">MMS16-CNU292</strain>
    </source>
</reference>
<dbReference type="Gene3D" id="2.40.380.10">
    <property type="entry name" value="FomD-like"/>
    <property type="match status" value="1"/>
</dbReference>
<organism evidence="1 2">
    <name type="scientific">Kitasatospora acidiphila</name>
    <dbReference type="NCBI Taxonomy" id="2567942"/>
    <lineage>
        <taxon>Bacteria</taxon>
        <taxon>Bacillati</taxon>
        <taxon>Actinomycetota</taxon>
        <taxon>Actinomycetes</taxon>
        <taxon>Kitasatosporales</taxon>
        <taxon>Streptomycetaceae</taxon>
        <taxon>Kitasatospora</taxon>
    </lineage>
</organism>
<dbReference type="OrthoDB" id="3815685at2"/>
<proteinExistence type="predicted"/>
<dbReference type="EMBL" id="VIGB01000003">
    <property type="protein sequence ID" value="TQF04059.1"/>
    <property type="molecule type" value="Genomic_DNA"/>
</dbReference>
<dbReference type="Proteomes" id="UP000319103">
    <property type="component" value="Unassembled WGS sequence"/>
</dbReference>
<evidence type="ECO:0000313" key="1">
    <source>
        <dbReference type="EMBL" id="TQF04059.1"/>
    </source>
</evidence>
<name>A0A540W4U8_9ACTN</name>
<sequence>MRSARGSAAEVHLRRAGPAARTDLSSYAFKDEEEYVHSRRLGFITDAERRLVEQPRQRTLGLLQDRAAPFAGPVARLRAG</sequence>